<comment type="similarity">
    <text evidence="5">Belongs to the class I-like SAM-binding methyltransferase superfamily. UbiG/COQ3 family.</text>
</comment>
<dbReference type="EnsemblMetazoa" id="SCAU005843-RA">
    <property type="protein sequence ID" value="SCAU005843-PA"/>
    <property type="gene ID" value="SCAU005843"/>
</dbReference>
<dbReference type="Gene3D" id="3.40.50.150">
    <property type="entry name" value="Vaccinia Virus protein VP39"/>
    <property type="match status" value="1"/>
</dbReference>
<evidence type="ECO:0000313" key="8">
    <source>
        <dbReference type="Proteomes" id="UP000095300"/>
    </source>
</evidence>
<comment type="catalytic activity">
    <reaction evidence="5">
        <text>a 3,4-dihydroxy-5-(all-trans-polyprenyl)benzoate + S-adenosyl-L-methionine = a 4-hydroxy-3-methoxy-5-(all-trans-polyprenyl)benzoate + S-adenosyl-L-homocysteine + H(+)</text>
        <dbReference type="Rhea" id="RHEA:44452"/>
        <dbReference type="Rhea" id="RHEA-COMP:10930"/>
        <dbReference type="Rhea" id="RHEA-COMP:10931"/>
        <dbReference type="ChEBI" id="CHEBI:15378"/>
        <dbReference type="ChEBI" id="CHEBI:57856"/>
        <dbReference type="ChEBI" id="CHEBI:59789"/>
        <dbReference type="ChEBI" id="CHEBI:64694"/>
        <dbReference type="ChEBI" id="CHEBI:84443"/>
        <dbReference type="EC" id="2.1.1.114"/>
    </reaction>
</comment>
<dbReference type="InterPro" id="IPR010233">
    <property type="entry name" value="UbiG_MeTrfase"/>
</dbReference>
<dbReference type="VEuPathDB" id="VectorBase:SCAU005843"/>
<comment type="cofactor">
    <cofactor evidence="5">
        <name>Mg(2+)</name>
        <dbReference type="ChEBI" id="CHEBI:18420"/>
    </cofactor>
</comment>
<keyword evidence="3 5" id="KW-0831">Ubiquinone biosynthesis</keyword>
<dbReference type="EC" id="2.1.1.64" evidence="5"/>
<evidence type="ECO:0000256" key="2">
    <source>
        <dbReference type="ARBA" id="ARBA00022679"/>
    </source>
</evidence>
<keyword evidence="5" id="KW-0460">Magnesium</keyword>
<feature type="binding site" evidence="5">
    <location>
        <position position="196"/>
    </location>
    <ligand>
        <name>Mg(2+)</name>
        <dbReference type="ChEBI" id="CHEBI:18420"/>
    </ligand>
</feature>
<dbReference type="GO" id="GO:0120537">
    <property type="term" value="F:3-demethylubiquinone 3-O-methyltransferase activity"/>
    <property type="evidence" value="ECO:0007669"/>
    <property type="project" value="RHEA"/>
</dbReference>
<dbReference type="HAMAP" id="MF_00472">
    <property type="entry name" value="UbiG"/>
    <property type="match status" value="1"/>
</dbReference>
<dbReference type="SUPFAM" id="SSF53335">
    <property type="entry name" value="S-adenosyl-L-methionine-dependent methyltransferases"/>
    <property type="match status" value="1"/>
</dbReference>
<sequence length="303" mass="33957">MSGHCRLRGLNQISGVNKHSWASLGKRYLQTKEKPLSPSSGDVETPSIQPFSLSDQTKSEVKHHSSLANYWWNPLGPLKGLHTLNKLRVPFICEGLKAQHKISSEALNTPQPLKNQNILEIGCGGGILTENLAQIGATVTALDLSEELITLARQHLSLQQNHQLVNRVNYKIEPIELHANYRKDYYDAVVISEVLEHVDDKLGFLTASVETLKPGGSVFITTLNKTISMWIVGVLIGEYILRMIPIGTHHYGKMISPEQVEHILNAMNCDTILVKGSSYNFFHNSWRWTKSTTLFYALHAIKN</sequence>
<feature type="region of interest" description="Disordered" evidence="6">
    <location>
        <begin position="32"/>
        <end position="56"/>
    </location>
</feature>
<dbReference type="GO" id="GO:0046872">
    <property type="term" value="F:metal ion binding"/>
    <property type="evidence" value="ECO:0007669"/>
    <property type="project" value="UniProtKB-KW"/>
</dbReference>
<dbReference type="EC" id="2.1.1.-" evidence="5"/>
<dbReference type="AlphaFoldDB" id="A0A1I8P8V7"/>
<keyword evidence="5" id="KW-0479">Metal-binding</keyword>
<comment type="catalytic activity">
    <reaction evidence="5">
        <text>a 3-demethylubiquinol + S-adenosyl-L-methionine = a ubiquinol + S-adenosyl-L-homocysteine + H(+)</text>
        <dbReference type="Rhea" id="RHEA:44380"/>
        <dbReference type="Rhea" id="RHEA-COMP:9566"/>
        <dbReference type="Rhea" id="RHEA-COMP:10914"/>
        <dbReference type="ChEBI" id="CHEBI:15378"/>
        <dbReference type="ChEBI" id="CHEBI:17976"/>
        <dbReference type="ChEBI" id="CHEBI:57856"/>
        <dbReference type="ChEBI" id="CHEBI:59789"/>
        <dbReference type="ChEBI" id="CHEBI:84422"/>
        <dbReference type="EC" id="2.1.1.64"/>
    </reaction>
</comment>
<dbReference type="Proteomes" id="UP000095300">
    <property type="component" value="Unassembled WGS sequence"/>
</dbReference>
<feature type="compositionally biased region" description="Polar residues" evidence="6">
    <location>
        <begin position="37"/>
        <end position="56"/>
    </location>
</feature>
<dbReference type="UniPathway" id="UPA00232"/>
<name>A0A1I8P8V7_STOCA</name>
<comment type="pathway">
    <text evidence="5">Cofactor biosynthesis; ubiquinone biosynthesis.</text>
</comment>
<feature type="binding site" evidence="5">
    <location>
        <position position="122"/>
    </location>
    <ligand>
        <name>S-adenosyl-L-methionine</name>
        <dbReference type="ChEBI" id="CHEBI:59789"/>
    </ligand>
</feature>
<dbReference type="GO" id="GO:0061542">
    <property type="term" value="F:3-demethylubiquinol 3-O-methyltransferase activity"/>
    <property type="evidence" value="ECO:0007669"/>
    <property type="project" value="UniProtKB-UniRule"/>
</dbReference>
<dbReference type="OrthoDB" id="3265906at2759"/>
<comment type="catalytic activity">
    <reaction evidence="5">
        <text>a 3-demethylubiquinone + S-adenosyl-L-methionine = a ubiquinone + S-adenosyl-L-homocysteine</text>
        <dbReference type="Rhea" id="RHEA:81215"/>
        <dbReference type="Rhea" id="RHEA-COMP:9565"/>
        <dbReference type="Rhea" id="RHEA-COMP:19654"/>
        <dbReference type="ChEBI" id="CHEBI:16389"/>
        <dbReference type="ChEBI" id="CHEBI:57856"/>
        <dbReference type="ChEBI" id="CHEBI:59789"/>
        <dbReference type="ChEBI" id="CHEBI:231825"/>
    </reaction>
</comment>
<keyword evidence="1 5" id="KW-0489">Methyltransferase</keyword>
<feature type="binding site" evidence="5">
    <location>
        <position position="143"/>
    </location>
    <ligand>
        <name>S-adenosyl-L-methionine</name>
        <dbReference type="ChEBI" id="CHEBI:59789"/>
    </ligand>
</feature>
<dbReference type="GO" id="GO:0031314">
    <property type="term" value="C:extrinsic component of mitochondrial inner membrane"/>
    <property type="evidence" value="ECO:0007669"/>
    <property type="project" value="UniProtKB-UniRule"/>
</dbReference>
<comment type="subunit">
    <text evidence="5">Component of a multi-subunit COQ enzyme complex.</text>
</comment>
<keyword evidence="8" id="KW-1185">Reference proteome</keyword>
<keyword evidence="5" id="KW-0496">Mitochondrion</keyword>
<evidence type="ECO:0000256" key="4">
    <source>
        <dbReference type="ARBA" id="ARBA00022691"/>
    </source>
</evidence>
<accession>A0A1I8P8V7</accession>
<feature type="binding site" evidence="5">
    <location>
        <position position="197"/>
    </location>
    <ligand>
        <name>Mg(2+)</name>
        <dbReference type="ChEBI" id="CHEBI:18420"/>
    </ligand>
</feature>
<feature type="binding site" evidence="5">
    <location>
        <position position="193"/>
    </location>
    <ligand>
        <name>Mg(2+)</name>
        <dbReference type="ChEBI" id="CHEBI:18420"/>
    </ligand>
</feature>
<organism evidence="7 8">
    <name type="scientific">Stomoxys calcitrans</name>
    <name type="common">Stable fly</name>
    <name type="synonym">Conops calcitrans</name>
    <dbReference type="NCBI Taxonomy" id="35570"/>
    <lineage>
        <taxon>Eukaryota</taxon>
        <taxon>Metazoa</taxon>
        <taxon>Ecdysozoa</taxon>
        <taxon>Arthropoda</taxon>
        <taxon>Hexapoda</taxon>
        <taxon>Insecta</taxon>
        <taxon>Pterygota</taxon>
        <taxon>Neoptera</taxon>
        <taxon>Endopterygota</taxon>
        <taxon>Diptera</taxon>
        <taxon>Brachycera</taxon>
        <taxon>Muscomorpha</taxon>
        <taxon>Muscoidea</taxon>
        <taxon>Muscidae</taxon>
        <taxon>Stomoxys</taxon>
    </lineage>
</organism>
<dbReference type="GO" id="GO:0032259">
    <property type="term" value="P:methylation"/>
    <property type="evidence" value="ECO:0007669"/>
    <property type="project" value="UniProtKB-KW"/>
</dbReference>
<dbReference type="NCBIfam" id="TIGR01983">
    <property type="entry name" value="UbiG"/>
    <property type="match status" value="1"/>
</dbReference>
<dbReference type="Pfam" id="PF13489">
    <property type="entry name" value="Methyltransf_23"/>
    <property type="match status" value="1"/>
</dbReference>
<keyword evidence="2 5" id="KW-0808">Transferase</keyword>
<evidence type="ECO:0000256" key="5">
    <source>
        <dbReference type="HAMAP-Rule" id="MF_03190"/>
    </source>
</evidence>
<keyword evidence="4 5" id="KW-0949">S-adenosyl-L-methionine</keyword>
<dbReference type="GO" id="GO:0010420">
    <property type="term" value="F:polyprenyldihydroxybenzoate methyltransferase activity"/>
    <property type="evidence" value="ECO:0007669"/>
    <property type="project" value="UniProtKB-UniRule"/>
</dbReference>
<feature type="binding site" evidence="5">
    <location>
        <position position="88"/>
    </location>
    <ligand>
        <name>S-adenosyl-L-methionine</name>
        <dbReference type="ChEBI" id="CHEBI:59789"/>
    </ligand>
</feature>
<protein>
    <recommendedName>
        <fullName evidence="5">Ubiquinone biosynthesis O-methyltransferase, mitochondrial</fullName>
    </recommendedName>
    <alternativeName>
        <fullName evidence="5">3-demethylubiquinol 3-O-methyltransferase</fullName>
        <ecNumber evidence="5">2.1.1.64</ecNumber>
    </alternativeName>
    <alternativeName>
        <fullName evidence="5">3-demethylubiquinone 3-O-methyltransferase</fullName>
        <ecNumber evidence="5">2.1.1.-</ecNumber>
    </alternativeName>
    <alternativeName>
        <fullName evidence="5">Polyprenyldihydroxybenzoate methyltransferase</fullName>
        <ecNumber evidence="5">2.1.1.114</ecNumber>
    </alternativeName>
</protein>
<dbReference type="CDD" id="cd02440">
    <property type="entry name" value="AdoMet_MTases"/>
    <property type="match status" value="1"/>
</dbReference>
<dbReference type="EC" id="2.1.1.114" evidence="5"/>
<evidence type="ECO:0000256" key="6">
    <source>
        <dbReference type="SAM" id="MobiDB-lite"/>
    </source>
</evidence>
<feature type="binding site" evidence="5">
    <location>
        <position position="192"/>
    </location>
    <ligand>
        <name>S-adenosyl-L-methionine</name>
        <dbReference type="ChEBI" id="CHEBI:59789"/>
    </ligand>
</feature>
<evidence type="ECO:0000256" key="3">
    <source>
        <dbReference type="ARBA" id="ARBA00022688"/>
    </source>
</evidence>
<evidence type="ECO:0000313" key="7">
    <source>
        <dbReference type="EnsemblMetazoa" id="SCAU005843-PA"/>
    </source>
</evidence>
<gene>
    <name evidence="5" type="primary">coq3</name>
    <name evidence="7" type="synonym">106081744</name>
</gene>
<evidence type="ECO:0000256" key="1">
    <source>
        <dbReference type="ARBA" id="ARBA00022603"/>
    </source>
</evidence>
<dbReference type="PANTHER" id="PTHR43464">
    <property type="entry name" value="METHYLTRANSFERASE"/>
    <property type="match status" value="1"/>
</dbReference>
<keyword evidence="5" id="KW-0999">Mitochondrion inner membrane</keyword>
<proteinExistence type="inferred from homology"/>
<keyword evidence="5" id="KW-0472">Membrane</keyword>
<comment type="subcellular location">
    <subcellularLocation>
        <location evidence="5">Mitochondrion inner membrane</location>
        <topology evidence="5">Peripheral membrane protein</topology>
        <orientation evidence="5">Matrix side</orientation>
    </subcellularLocation>
</comment>
<dbReference type="PANTHER" id="PTHR43464:SF19">
    <property type="entry name" value="UBIQUINONE BIOSYNTHESIS O-METHYLTRANSFERASE, MITOCHONDRIAL"/>
    <property type="match status" value="1"/>
</dbReference>
<dbReference type="InterPro" id="IPR029063">
    <property type="entry name" value="SAM-dependent_MTases_sf"/>
</dbReference>
<comment type="function">
    <text evidence="5">O-methyltransferase required for two non-consecutive steps during ubiquinone biosynthesis. Catalyzes the 2 O-methylation of 3,4-dihydroxy-5-(all-trans-polyprenyl)benzoic acid into 4-hydroxy-3-methoxy-5-(all-trans-polyprenyl)benzoic acid. Also catalyzes the last step of ubiquinone biosynthesis by mediating methylation of 3-demethylubiquinone into ubiquinone. Also able to mediate the methylation of 3-demethylubiquinol into ubiquinol.</text>
</comment>
<dbReference type="KEGG" id="scac:106081744"/>
<reference evidence="7" key="1">
    <citation type="submission" date="2020-05" db="UniProtKB">
        <authorList>
            <consortium name="EnsemblMetazoa"/>
        </authorList>
    </citation>
    <scope>IDENTIFICATION</scope>
    <source>
        <strain evidence="7">USDA</strain>
    </source>
</reference>